<reference evidence="3 4" key="1">
    <citation type="journal article" date="2018" name="Nat. Ecol. Evol.">
        <title>Pezizomycetes genomes reveal the molecular basis of ectomycorrhizal truffle lifestyle.</title>
        <authorList>
            <person name="Murat C."/>
            <person name="Payen T."/>
            <person name="Noel B."/>
            <person name="Kuo A."/>
            <person name="Morin E."/>
            <person name="Chen J."/>
            <person name="Kohler A."/>
            <person name="Krizsan K."/>
            <person name="Balestrini R."/>
            <person name="Da Silva C."/>
            <person name="Montanini B."/>
            <person name="Hainaut M."/>
            <person name="Levati E."/>
            <person name="Barry K.W."/>
            <person name="Belfiori B."/>
            <person name="Cichocki N."/>
            <person name="Clum A."/>
            <person name="Dockter R.B."/>
            <person name="Fauchery L."/>
            <person name="Guy J."/>
            <person name="Iotti M."/>
            <person name="Le Tacon F."/>
            <person name="Lindquist E.A."/>
            <person name="Lipzen A."/>
            <person name="Malagnac F."/>
            <person name="Mello A."/>
            <person name="Molinier V."/>
            <person name="Miyauchi S."/>
            <person name="Poulain J."/>
            <person name="Riccioni C."/>
            <person name="Rubini A."/>
            <person name="Sitrit Y."/>
            <person name="Splivallo R."/>
            <person name="Traeger S."/>
            <person name="Wang M."/>
            <person name="Zifcakova L."/>
            <person name="Wipf D."/>
            <person name="Zambonelli A."/>
            <person name="Paolocci F."/>
            <person name="Nowrousian M."/>
            <person name="Ottonello S."/>
            <person name="Baldrian P."/>
            <person name="Spatafora J.W."/>
            <person name="Henrissat B."/>
            <person name="Nagy L.G."/>
            <person name="Aury J.M."/>
            <person name="Wincker P."/>
            <person name="Grigoriev I.V."/>
            <person name="Bonfante P."/>
            <person name="Martin F.M."/>
        </authorList>
    </citation>
    <scope>NUCLEOTIDE SEQUENCE [LARGE SCALE GENOMIC DNA]</scope>
    <source>
        <strain evidence="3 4">RN42</strain>
    </source>
</reference>
<dbReference type="Proteomes" id="UP000275078">
    <property type="component" value="Unassembled WGS sequence"/>
</dbReference>
<evidence type="ECO:0000256" key="1">
    <source>
        <dbReference type="SAM" id="MobiDB-lite"/>
    </source>
</evidence>
<dbReference type="InterPro" id="IPR036047">
    <property type="entry name" value="F-box-like_dom_sf"/>
</dbReference>
<evidence type="ECO:0000259" key="2">
    <source>
        <dbReference type="PROSITE" id="PS50181"/>
    </source>
</evidence>
<protein>
    <recommendedName>
        <fullName evidence="2">F-box domain-containing protein</fullName>
    </recommendedName>
</protein>
<gene>
    <name evidence="3" type="ORF">BJ508DRAFT_305415</name>
</gene>
<keyword evidence="4" id="KW-1185">Reference proteome</keyword>
<dbReference type="PROSITE" id="PS50181">
    <property type="entry name" value="FBOX"/>
    <property type="match status" value="1"/>
</dbReference>
<dbReference type="CDD" id="cd09917">
    <property type="entry name" value="F-box_SF"/>
    <property type="match status" value="1"/>
</dbReference>
<dbReference type="AlphaFoldDB" id="A0A3N4IAQ5"/>
<sequence>MSSCPWPVSYCELSKEKSVAVTKGGWRMDELVVLGWNSFGCRIVPFANLFFPTPNKLNHNITIKPNNTEYYPMTHKTHNAPANPTLPFFRLPPELRLAIYRHLPAFTLLILTQTNRRLNLEINNNRGLYRHSYGYIDRPPPPPRPTPPTHPLRKPPPPAPYKSPAHLRVLTIHQIDKIPFSECDLFLRLRPLFPGFKTCFDCSLVTSSSRDFEAKEKTFAYFKRLNGAGRLFLARETVDICDGCANDRWSDGLGSDDGYADTCRIDVYDEGRVSGFPKTLR</sequence>
<organism evidence="3 4">
    <name type="scientific">Ascobolus immersus RN42</name>
    <dbReference type="NCBI Taxonomy" id="1160509"/>
    <lineage>
        <taxon>Eukaryota</taxon>
        <taxon>Fungi</taxon>
        <taxon>Dikarya</taxon>
        <taxon>Ascomycota</taxon>
        <taxon>Pezizomycotina</taxon>
        <taxon>Pezizomycetes</taxon>
        <taxon>Pezizales</taxon>
        <taxon>Ascobolaceae</taxon>
        <taxon>Ascobolus</taxon>
    </lineage>
</organism>
<dbReference type="InterPro" id="IPR001810">
    <property type="entry name" value="F-box_dom"/>
</dbReference>
<evidence type="ECO:0000313" key="3">
    <source>
        <dbReference type="EMBL" id="RPA82536.1"/>
    </source>
</evidence>
<proteinExistence type="predicted"/>
<feature type="region of interest" description="Disordered" evidence="1">
    <location>
        <begin position="133"/>
        <end position="160"/>
    </location>
</feature>
<name>A0A3N4IAQ5_ASCIM</name>
<accession>A0A3N4IAQ5</accession>
<dbReference type="EMBL" id="ML119670">
    <property type="protein sequence ID" value="RPA82536.1"/>
    <property type="molecule type" value="Genomic_DNA"/>
</dbReference>
<feature type="domain" description="F-box" evidence="2">
    <location>
        <begin position="85"/>
        <end position="132"/>
    </location>
</feature>
<evidence type="ECO:0000313" key="4">
    <source>
        <dbReference type="Proteomes" id="UP000275078"/>
    </source>
</evidence>
<feature type="compositionally biased region" description="Pro residues" evidence="1">
    <location>
        <begin position="138"/>
        <end position="160"/>
    </location>
</feature>
<dbReference type="SUPFAM" id="SSF81383">
    <property type="entry name" value="F-box domain"/>
    <property type="match status" value="1"/>
</dbReference>